<feature type="region of interest" description="Disordered" evidence="1">
    <location>
        <begin position="1"/>
        <end position="30"/>
    </location>
</feature>
<evidence type="ECO:0000313" key="2">
    <source>
        <dbReference type="EMBL" id="KAK0749961.1"/>
    </source>
</evidence>
<comment type="caution">
    <text evidence="2">The sequence shown here is derived from an EMBL/GenBank/DDBJ whole genome shotgun (WGS) entry which is preliminary data.</text>
</comment>
<dbReference type="AlphaFoldDB" id="A0AA40F2N2"/>
<name>A0AA40F2N2_9PEZI</name>
<protein>
    <submittedName>
        <fullName evidence="2">Uncharacterized protein</fullName>
    </submittedName>
</protein>
<gene>
    <name evidence="2" type="ORF">B0T18DRAFT_407940</name>
</gene>
<organism evidence="2 3">
    <name type="scientific">Schizothecium vesticola</name>
    <dbReference type="NCBI Taxonomy" id="314040"/>
    <lineage>
        <taxon>Eukaryota</taxon>
        <taxon>Fungi</taxon>
        <taxon>Dikarya</taxon>
        <taxon>Ascomycota</taxon>
        <taxon>Pezizomycotina</taxon>
        <taxon>Sordariomycetes</taxon>
        <taxon>Sordariomycetidae</taxon>
        <taxon>Sordariales</taxon>
        <taxon>Schizotheciaceae</taxon>
        <taxon>Schizothecium</taxon>
    </lineage>
</organism>
<reference evidence="2" key="1">
    <citation type="submission" date="2023-06" db="EMBL/GenBank/DDBJ databases">
        <title>Genome-scale phylogeny and comparative genomics of the fungal order Sordariales.</title>
        <authorList>
            <consortium name="Lawrence Berkeley National Laboratory"/>
            <person name="Hensen N."/>
            <person name="Bonometti L."/>
            <person name="Westerberg I."/>
            <person name="Brannstrom I.O."/>
            <person name="Guillou S."/>
            <person name="Cros-Aarteil S."/>
            <person name="Calhoun S."/>
            <person name="Haridas S."/>
            <person name="Kuo A."/>
            <person name="Mondo S."/>
            <person name="Pangilinan J."/>
            <person name="Riley R."/>
            <person name="LaButti K."/>
            <person name="Andreopoulos B."/>
            <person name="Lipzen A."/>
            <person name="Chen C."/>
            <person name="Yanf M."/>
            <person name="Daum C."/>
            <person name="Ng V."/>
            <person name="Clum A."/>
            <person name="Steindorff A."/>
            <person name="Ohm R."/>
            <person name="Martin F."/>
            <person name="Silar P."/>
            <person name="Natvig D."/>
            <person name="Lalanne C."/>
            <person name="Gautier V."/>
            <person name="Ament-velasquez S.L."/>
            <person name="Kruys A."/>
            <person name="Hutchinson M.I."/>
            <person name="Powell A.J."/>
            <person name="Barry K."/>
            <person name="Miller A.N."/>
            <person name="Grigoriev I.V."/>
            <person name="Debuchy R."/>
            <person name="Gladieux P."/>
            <person name="Thoren M.H."/>
            <person name="Johannesson H."/>
        </authorList>
    </citation>
    <scope>NUCLEOTIDE SEQUENCE</scope>
    <source>
        <strain evidence="2">SMH3187-1</strain>
    </source>
</reference>
<evidence type="ECO:0000313" key="3">
    <source>
        <dbReference type="Proteomes" id="UP001172155"/>
    </source>
</evidence>
<keyword evidence="3" id="KW-1185">Reference proteome</keyword>
<accession>A0AA40F2N2</accession>
<dbReference type="Proteomes" id="UP001172155">
    <property type="component" value="Unassembled WGS sequence"/>
</dbReference>
<evidence type="ECO:0000256" key="1">
    <source>
        <dbReference type="SAM" id="MobiDB-lite"/>
    </source>
</evidence>
<sequence>MHLAAGPIWSKPETRRRSHGTPGSPGSQTLCDSLQKAETCIDHRAIGSRAKNLPPVPATTLTGEIPSPFQTATRYTLGAVGEYSAGPQGCGFPLPFCSTFARGRRGFSILPTSHFQRNHDNPTFPIQQKPWRCHQKRSCCLEAARIGILHIYGTGQVGAREAAMYRQQSLGRVGQIKEFVVQGETRVPPPHREKQTAEFFFQGRIYFGLPDLRRGLGNGTLRASASQTLGAVPAC</sequence>
<proteinExistence type="predicted"/>
<dbReference type="EMBL" id="JAUKUD010000003">
    <property type="protein sequence ID" value="KAK0749961.1"/>
    <property type="molecule type" value="Genomic_DNA"/>
</dbReference>